<dbReference type="GO" id="GO:0006310">
    <property type="term" value="P:DNA recombination"/>
    <property type="evidence" value="ECO:0007669"/>
    <property type="project" value="UniProtKB-KW"/>
</dbReference>
<comment type="caution">
    <text evidence="6">The sequence shown here is derived from an EMBL/GenBank/DDBJ whole genome shotgun (WGS) entry which is preliminary data.</text>
</comment>
<dbReference type="PANTHER" id="PTHR30349">
    <property type="entry name" value="PHAGE INTEGRASE-RELATED"/>
    <property type="match status" value="1"/>
</dbReference>
<evidence type="ECO:0000256" key="1">
    <source>
        <dbReference type="ARBA" id="ARBA00008857"/>
    </source>
</evidence>
<keyword evidence="2" id="KW-0229">DNA integration</keyword>
<dbReference type="CDD" id="cd01184">
    <property type="entry name" value="INT_C_like_1"/>
    <property type="match status" value="1"/>
</dbReference>
<comment type="similarity">
    <text evidence="1">Belongs to the 'phage' integrase family.</text>
</comment>
<dbReference type="RefSeq" id="WP_183265305.1">
    <property type="nucleotide sequence ID" value="NZ_JACHFJ010000002.1"/>
</dbReference>
<organism evidence="6 7">
    <name type="scientific">Acidocella aromatica</name>
    <dbReference type="NCBI Taxonomy" id="1303579"/>
    <lineage>
        <taxon>Bacteria</taxon>
        <taxon>Pseudomonadati</taxon>
        <taxon>Pseudomonadota</taxon>
        <taxon>Alphaproteobacteria</taxon>
        <taxon>Acetobacterales</taxon>
        <taxon>Acidocellaceae</taxon>
        <taxon>Acidocella</taxon>
    </lineage>
</organism>
<sequence>MSADADLQAILRANLKQFLDEDLDRRIQREPFTAVYDPTWEPGATETADEADLRAIRNAQDSLRRDLKMNTLDDLVLIAARRLLKSHNLPEDLLGRLSYGLLETAIKGWEAVERRTLGTEPLVLSNDTATASTPLPAPAMAQQAAPSPPVPALPLASSFAEAFSDWCRDSSGLRAGPHRQAQVSVAMFLEIVGDKPIDQFTPADGELLRTTLRKLPAVYRKSPKDKGKSIQTIIDEAPPDAPKLAEKTIKRHFWAASRFFEFLTETGRLPRTHQNPVRGFTFKAKGPARTQNDMWSGDELVKLFAAPIWTGCKRTRRAEQGDEIIRDALFWLPLLGLYHGNRLEEFAQLRRSDVGQEDGVWFLNITDEDGRSIKNEQSRRKVPLHSELMRMGFLQYVEATAPAPKDSLFPELKPEGVDSKLGYKITKQFTRYRQIIGVYRKGLNYHSFRHGVTTKLYAADVNEGWIDLLTGHEGGGESRKRYLKGVPMPKLKEAIEKVTWPELDLSGLYVDGM</sequence>
<dbReference type="EMBL" id="JACHFJ010000002">
    <property type="protein sequence ID" value="MBB5372287.1"/>
    <property type="molecule type" value="Genomic_DNA"/>
</dbReference>
<dbReference type="Proteomes" id="UP000553706">
    <property type="component" value="Unassembled WGS sequence"/>
</dbReference>
<dbReference type="InterPro" id="IPR002104">
    <property type="entry name" value="Integrase_catalytic"/>
</dbReference>
<keyword evidence="7" id="KW-1185">Reference proteome</keyword>
<dbReference type="Gene3D" id="1.10.443.10">
    <property type="entry name" value="Intergrase catalytic core"/>
    <property type="match status" value="1"/>
</dbReference>
<reference evidence="6 7" key="1">
    <citation type="submission" date="2020-08" db="EMBL/GenBank/DDBJ databases">
        <title>Genomic Encyclopedia of Type Strains, Phase IV (KMG-IV): sequencing the most valuable type-strain genomes for metagenomic binning, comparative biology and taxonomic classification.</title>
        <authorList>
            <person name="Goeker M."/>
        </authorList>
    </citation>
    <scope>NUCLEOTIDE SEQUENCE [LARGE SCALE GENOMIC DNA]</scope>
    <source>
        <strain evidence="6 7">DSM 27026</strain>
    </source>
</reference>
<dbReference type="AlphaFoldDB" id="A0A840VBR7"/>
<evidence type="ECO:0000256" key="3">
    <source>
        <dbReference type="ARBA" id="ARBA00023125"/>
    </source>
</evidence>
<proteinExistence type="inferred from homology"/>
<evidence type="ECO:0000256" key="2">
    <source>
        <dbReference type="ARBA" id="ARBA00022908"/>
    </source>
</evidence>
<dbReference type="SUPFAM" id="SSF56349">
    <property type="entry name" value="DNA breaking-rejoining enzymes"/>
    <property type="match status" value="1"/>
</dbReference>
<name>A0A840VBR7_9PROT</name>
<dbReference type="InterPro" id="IPR013762">
    <property type="entry name" value="Integrase-like_cat_sf"/>
</dbReference>
<dbReference type="GO" id="GO:0015074">
    <property type="term" value="P:DNA integration"/>
    <property type="evidence" value="ECO:0007669"/>
    <property type="project" value="UniProtKB-KW"/>
</dbReference>
<keyword evidence="3" id="KW-0238">DNA-binding</keyword>
<evidence type="ECO:0000313" key="6">
    <source>
        <dbReference type="EMBL" id="MBB5372287.1"/>
    </source>
</evidence>
<dbReference type="InterPro" id="IPR050090">
    <property type="entry name" value="Tyrosine_recombinase_XerCD"/>
</dbReference>
<accession>A0A840VBR7</accession>
<evidence type="ECO:0000259" key="5">
    <source>
        <dbReference type="Pfam" id="PF00589"/>
    </source>
</evidence>
<keyword evidence="4" id="KW-0233">DNA recombination</keyword>
<evidence type="ECO:0000256" key="4">
    <source>
        <dbReference type="ARBA" id="ARBA00023172"/>
    </source>
</evidence>
<dbReference type="Pfam" id="PF00589">
    <property type="entry name" value="Phage_integrase"/>
    <property type="match status" value="1"/>
</dbReference>
<feature type="domain" description="Tyr recombinase" evidence="5">
    <location>
        <begin position="334"/>
        <end position="482"/>
    </location>
</feature>
<dbReference type="PANTHER" id="PTHR30349:SF41">
    <property type="entry name" value="INTEGRASE_RECOMBINASE PROTEIN MJ0367-RELATED"/>
    <property type="match status" value="1"/>
</dbReference>
<protein>
    <submittedName>
        <fullName evidence="6">Integrase</fullName>
    </submittedName>
</protein>
<dbReference type="GO" id="GO:0003677">
    <property type="term" value="F:DNA binding"/>
    <property type="evidence" value="ECO:0007669"/>
    <property type="project" value="UniProtKB-KW"/>
</dbReference>
<dbReference type="InterPro" id="IPR011010">
    <property type="entry name" value="DNA_brk_join_enz"/>
</dbReference>
<evidence type="ECO:0000313" key="7">
    <source>
        <dbReference type="Proteomes" id="UP000553706"/>
    </source>
</evidence>
<gene>
    <name evidence="6" type="ORF">HNP71_000525</name>
</gene>